<sequence>MLANFFSSVLACTIIAVISRVYFLCTRRRRDFPVVNDYPGDLFRKRAYQDYNDNAKQLIANGFSRYNGPFAILVPGGMKIILPSSLSDWVKTNRNLDHHQLVREEYFAGYPGFEAQQAVHSSDRMMINLLRGKLSQNEAVLPIVNQHIATALYEHWGDSKSWHVIEWNEDTTGIISKAAACVFVGPEKACDPEWQVLIQAYVREYFAAVGELRSWPALLRPIVQWFLPHSTACRAIVPKVRAIMRSVVEKRRQKAEAAAEHGAEPPQYNDFVAWSCSAPTNTLEPGDLQLGLAMAALFTTSELLRQILIDIAQHSELITPLREEITQVLNSSGLGLAGLDSLELLDSVMKESQRLSSAISK</sequence>
<keyword evidence="10" id="KW-1185">Reference proteome</keyword>
<reference evidence="9" key="1">
    <citation type="submission" date="2020-03" db="EMBL/GenBank/DDBJ databases">
        <authorList>
            <person name="He L."/>
        </authorList>
    </citation>
    <scope>NUCLEOTIDE SEQUENCE</scope>
    <source>
        <strain evidence="9">CkLH20</strain>
    </source>
</reference>
<dbReference type="CDD" id="cd11041">
    <property type="entry name" value="CYP503A1-like"/>
    <property type="match status" value="1"/>
</dbReference>
<comment type="caution">
    <text evidence="9">The sequence shown here is derived from an EMBL/GenBank/DDBJ whole genome shotgun (WGS) entry which is preliminary data.</text>
</comment>
<feature type="transmembrane region" description="Helical" evidence="8">
    <location>
        <begin position="6"/>
        <end position="23"/>
    </location>
</feature>
<keyword evidence="7" id="KW-0503">Monooxygenase</keyword>
<keyword evidence="4" id="KW-0479">Metal-binding</keyword>
<comment type="similarity">
    <text evidence="2">Belongs to the cytochrome P450 family.</text>
</comment>
<comment type="cofactor">
    <cofactor evidence="1">
        <name>heme</name>
        <dbReference type="ChEBI" id="CHEBI:30413"/>
    </cofactor>
</comment>
<evidence type="ECO:0000256" key="8">
    <source>
        <dbReference type="SAM" id="Phobius"/>
    </source>
</evidence>
<keyword evidence="8" id="KW-1133">Transmembrane helix</keyword>
<dbReference type="GO" id="GO:0020037">
    <property type="term" value="F:heme binding"/>
    <property type="evidence" value="ECO:0007669"/>
    <property type="project" value="InterPro"/>
</dbReference>
<reference evidence="9" key="2">
    <citation type="submission" date="2020-11" db="EMBL/GenBank/DDBJ databases">
        <title>Whole genome sequencing of Colletotrichum sp.</title>
        <authorList>
            <person name="Li H."/>
        </authorList>
    </citation>
    <scope>NUCLEOTIDE SEQUENCE</scope>
    <source>
        <strain evidence="9">CkLH20</strain>
    </source>
</reference>
<proteinExistence type="inferred from homology"/>
<evidence type="ECO:0000256" key="7">
    <source>
        <dbReference type="ARBA" id="ARBA00023033"/>
    </source>
</evidence>
<keyword evidence="3" id="KW-0349">Heme</keyword>
<dbReference type="RefSeq" id="XP_038739304.1">
    <property type="nucleotide sequence ID" value="XM_038895355.1"/>
</dbReference>
<dbReference type="GO" id="GO:0016705">
    <property type="term" value="F:oxidoreductase activity, acting on paired donors, with incorporation or reduction of molecular oxygen"/>
    <property type="evidence" value="ECO:0007669"/>
    <property type="project" value="InterPro"/>
</dbReference>
<dbReference type="SUPFAM" id="SSF48264">
    <property type="entry name" value="Cytochrome P450"/>
    <property type="match status" value="1"/>
</dbReference>
<keyword evidence="5" id="KW-0560">Oxidoreductase</keyword>
<dbReference type="GeneID" id="62168429"/>
<evidence type="ECO:0000256" key="3">
    <source>
        <dbReference type="ARBA" id="ARBA00022617"/>
    </source>
</evidence>
<evidence type="ECO:0000313" key="10">
    <source>
        <dbReference type="Proteomes" id="UP000781932"/>
    </source>
</evidence>
<dbReference type="AlphaFoldDB" id="A0A9P6HSC5"/>
<evidence type="ECO:0000256" key="2">
    <source>
        <dbReference type="ARBA" id="ARBA00010617"/>
    </source>
</evidence>
<dbReference type="GO" id="GO:0005506">
    <property type="term" value="F:iron ion binding"/>
    <property type="evidence" value="ECO:0007669"/>
    <property type="project" value="InterPro"/>
</dbReference>
<dbReference type="OrthoDB" id="1844152at2759"/>
<evidence type="ECO:0000256" key="1">
    <source>
        <dbReference type="ARBA" id="ARBA00001971"/>
    </source>
</evidence>
<keyword evidence="8" id="KW-0472">Membrane</keyword>
<dbReference type="PANTHER" id="PTHR46206:SF2">
    <property type="entry name" value="CYTOCHROME P450 MONOOXYGENASE AUSG-RELATED"/>
    <property type="match status" value="1"/>
</dbReference>
<dbReference type="Gene3D" id="1.10.630.10">
    <property type="entry name" value="Cytochrome P450"/>
    <property type="match status" value="1"/>
</dbReference>
<dbReference type="Pfam" id="PF00067">
    <property type="entry name" value="p450"/>
    <property type="match status" value="1"/>
</dbReference>
<evidence type="ECO:0000256" key="4">
    <source>
        <dbReference type="ARBA" id="ARBA00022723"/>
    </source>
</evidence>
<dbReference type="InterPro" id="IPR036396">
    <property type="entry name" value="Cyt_P450_sf"/>
</dbReference>
<evidence type="ECO:0000256" key="5">
    <source>
        <dbReference type="ARBA" id="ARBA00023002"/>
    </source>
</evidence>
<evidence type="ECO:0008006" key="11">
    <source>
        <dbReference type="Google" id="ProtNLM"/>
    </source>
</evidence>
<evidence type="ECO:0000313" key="9">
    <source>
        <dbReference type="EMBL" id="KAF9869843.1"/>
    </source>
</evidence>
<protein>
    <recommendedName>
        <fullName evidence="11">Cytochrome P450</fullName>
    </recommendedName>
</protein>
<dbReference type="Proteomes" id="UP000781932">
    <property type="component" value="Unassembled WGS sequence"/>
</dbReference>
<dbReference type="GO" id="GO:0004497">
    <property type="term" value="F:monooxygenase activity"/>
    <property type="evidence" value="ECO:0007669"/>
    <property type="project" value="UniProtKB-KW"/>
</dbReference>
<keyword evidence="6" id="KW-0408">Iron</keyword>
<organism evidence="9 10">
    <name type="scientific">Colletotrichum karsti</name>
    <dbReference type="NCBI Taxonomy" id="1095194"/>
    <lineage>
        <taxon>Eukaryota</taxon>
        <taxon>Fungi</taxon>
        <taxon>Dikarya</taxon>
        <taxon>Ascomycota</taxon>
        <taxon>Pezizomycotina</taxon>
        <taxon>Sordariomycetes</taxon>
        <taxon>Hypocreomycetidae</taxon>
        <taxon>Glomerellales</taxon>
        <taxon>Glomerellaceae</taxon>
        <taxon>Colletotrichum</taxon>
        <taxon>Colletotrichum boninense species complex</taxon>
    </lineage>
</organism>
<evidence type="ECO:0000256" key="6">
    <source>
        <dbReference type="ARBA" id="ARBA00023004"/>
    </source>
</evidence>
<gene>
    <name evidence="9" type="ORF">CkaCkLH20_12642</name>
</gene>
<dbReference type="EMBL" id="JAATWM020000063">
    <property type="protein sequence ID" value="KAF9869843.1"/>
    <property type="molecule type" value="Genomic_DNA"/>
</dbReference>
<name>A0A9P6HSC5_9PEZI</name>
<accession>A0A9P6HSC5</accession>
<dbReference type="InterPro" id="IPR001128">
    <property type="entry name" value="Cyt_P450"/>
</dbReference>
<keyword evidence="8" id="KW-0812">Transmembrane</keyword>
<dbReference type="PANTHER" id="PTHR46206">
    <property type="entry name" value="CYTOCHROME P450"/>
    <property type="match status" value="1"/>
</dbReference>